<proteinExistence type="inferred from homology"/>
<comment type="similarity">
    <text evidence="1">Belongs to the glycosyltransferase 10 family.</text>
</comment>
<dbReference type="PANTHER" id="PTHR11929:SF194">
    <property type="entry name" value="ALPHA-(1,3)-FUCOSYLTRANSFERASE 10"/>
    <property type="match status" value="1"/>
</dbReference>
<evidence type="ECO:0000256" key="1">
    <source>
        <dbReference type="ARBA" id="ARBA00008919"/>
    </source>
</evidence>
<keyword evidence="2" id="KW-0328">Glycosyltransferase</keyword>
<evidence type="ECO:0000313" key="6">
    <source>
        <dbReference type="Proteomes" id="UP001482231"/>
    </source>
</evidence>
<dbReference type="InterPro" id="IPR001503">
    <property type="entry name" value="Glyco_trans_10"/>
</dbReference>
<keyword evidence="3" id="KW-0808">Transferase</keyword>
<dbReference type="EMBL" id="JBAJEX010000002">
    <property type="protein sequence ID" value="MEO1766438.1"/>
    <property type="molecule type" value="Genomic_DNA"/>
</dbReference>
<feature type="domain" description="Fucosyltransferase C-terminal" evidence="4">
    <location>
        <begin position="59"/>
        <end position="136"/>
    </location>
</feature>
<sequence>MRAIRWFERHAPQDFALYGYGWDKLPRLPTRLGGLVHRIEGALPLRPRWFPSWRGVAASKHEVLRRARFSICYENVGGLRGYITEKIFDAFCAGNVPVYWGAEDIADYVPETCFIDRRRFRSYDDLHAYLVSMPEDTFFGYQKAIRDFLASPKAQRFSTRTFAETIVAGVLSRL</sequence>
<evidence type="ECO:0000259" key="4">
    <source>
        <dbReference type="Pfam" id="PF00852"/>
    </source>
</evidence>
<name>A0ABV0EFC9_9BURK</name>
<dbReference type="SUPFAM" id="SSF53756">
    <property type="entry name" value="UDP-Glycosyltransferase/glycogen phosphorylase"/>
    <property type="match status" value="1"/>
</dbReference>
<gene>
    <name evidence="5" type="ORF">V6E02_04350</name>
</gene>
<dbReference type="Proteomes" id="UP001482231">
    <property type="component" value="Unassembled WGS sequence"/>
</dbReference>
<reference evidence="5 6" key="1">
    <citation type="submission" date="2024-02" db="EMBL/GenBank/DDBJ databases">
        <title>New thermophilic sulfur-oxidizing bacteria from a hot springs of the Uzon caldera (Kamchatka, Russia).</title>
        <authorList>
            <person name="Dukat A.M."/>
            <person name="Elcheninov A.G."/>
            <person name="Frolov E.N."/>
        </authorList>
    </citation>
    <scope>NUCLEOTIDE SEQUENCE [LARGE SCALE GENOMIC DNA]</scope>
    <source>
        <strain evidence="5 6">AK1</strain>
    </source>
</reference>
<dbReference type="RefSeq" id="WP_347307497.1">
    <property type="nucleotide sequence ID" value="NZ_JBAJEX010000002.1"/>
</dbReference>
<accession>A0ABV0EFC9</accession>
<evidence type="ECO:0000256" key="3">
    <source>
        <dbReference type="ARBA" id="ARBA00022679"/>
    </source>
</evidence>
<organism evidence="5 6">
    <name type="scientific">Thiobacter aerophilum</name>
    <dbReference type="NCBI Taxonomy" id="3121275"/>
    <lineage>
        <taxon>Bacteria</taxon>
        <taxon>Pseudomonadati</taxon>
        <taxon>Pseudomonadota</taxon>
        <taxon>Betaproteobacteria</taxon>
        <taxon>Burkholderiales</taxon>
        <taxon>Thiobacteraceae</taxon>
        <taxon>Thiobacter</taxon>
    </lineage>
</organism>
<protein>
    <submittedName>
        <fullName evidence="5">Glycosyltransferase family 10</fullName>
    </submittedName>
</protein>
<dbReference type="PANTHER" id="PTHR11929">
    <property type="entry name" value="ALPHA- 1,3 -FUCOSYLTRANSFERASE"/>
    <property type="match status" value="1"/>
</dbReference>
<dbReference type="Gene3D" id="3.40.50.11660">
    <property type="entry name" value="Glycosyl transferase family 10, C-terminal domain"/>
    <property type="match status" value="1"/>
</dbReference>
<comment type="caution">
    <text evidence="5">The sequence shown here is derived from an EMBL/GenBank/DDBJ whole genome shotgun (WGS) entry which is preliminary data.</text>
</comment>
<keyword evidence="6" id="KW-1185">Reference proteome</keyword>
<dbReference type="InterPro" id="IPR038577">
    <property type="entry name" value="GT10-like_C_sf"/>
</dbReference>
<evidence type="ECO:0000313" key="5">
    <source>
        <dbReference type="EMBL" id="MEO1766438.1"/>
    </source>
</evidence>
<dbReference type="Pfam" id="PF00852">
    <property type="entry name" value="Glyco_transf_10"/>
    <property type="match status" value="1"/>
</dbReference>
<evidence type="ECO:0000256" key="2">
    <source>
        <dbReference type="ARBA" id="ARBA00022676"/>
    </source>
</evidence>
<dbReference type="InterPro" id="IPR055270">
    <property type="entry name" value="Glyco_tran_10_C"/>
</dbReference>